<gene>
    <name evidence="2" type="ordered locus">DP0961</name>
</gene>
<feature type="domain" description="Metallo-beta-lactamase" evidence="1">
    <location>
        <begin position="21"/>
        <end position="191"/>
    </location>
</feature>
<dbReference type="STRING" id="177439.DP0961"/>
<dbReference type="eggNOG" id="COG1237">
    <property type="taxonomic scope" value="Bacteria"/>
</dbReference>
<dbReference type="KEGG" id="dps:DP0961"/>
<dbReference type="HOGENOM" id="CLU_036012_0_0_7"/>
<dbReference type="PANTHER" id="PTHR13754:SF18">
    <property type="entry name" value="7,8-DIHYDROPTERIN-6-METHYL-4-(BETA-D-RIBOFURANOSYL)-AMINOBENZENE-5'-PHOSPHATE SYNTHASE"/>
    <property type="match status" value="1"/>
</dbReference>
<organism evidence="2 3">
    <name type="scientific">Desulfotalea psychrophila (strain LSv54 / DSM 12343)</name>
    <dbReference type="NCBI Taxonomy" id="177439"/>
    <lineage>
        <taxon>Bacteria</taxon>
        <taxon>Pseudomonadati</taxon>
        <taxon>Thermodesulfobacteriota</taxon>
        <taxon>Desulfobulbia</taxon>
        <taxon>Desulfobulbales</taxon>
        <taxon>Desulfocapsaceae</taxon>
        <taxon>Desulfotalea</taxon>
    </lineage>
</organism>
<dbReference type="InterPro" id="IPR052926">
    <property type="entry name" value="Metallo-beta-lactamase_dom"/>
</dbReference>
<dbReference type="GO" id="GO:0016740">
    <property type="term" value="F:transferase activity"/>
    <property type="evidence" value="ECO:0007669"/>
    <property type="project" value="TreeGrafter"/>
</dbReference>
<accession>Q6APN4</accession>
<dbReference type="CDD" id="cd07713">
    <property type="entry name" value="DHPS-like_MBL-fold"/>
    <property type="match status" value="1"/>
</dbReference>
<dbReference type="PANTHER" id="PTHR13754">
    <property type="entry name" value="METALLO-BETA-LACTAMASE SUPERFAMILY PROTEIN"/>
    <property type="match status" value="1"/>
</dbReference>
<dbReference type="InterPro" id="IPR001279">
    <property type="entry name" value="Metallo-B-lactamas"/>
</dbReference>
<dbReference type="OrthoDB" id="9803916at2"/>
<dbReference type="InterPro" id="IPR036866">
    <property type="entry name" value="RibonucZ/Hydroxyglut_hydro"/>
</dbReference>
<dbReference type="EMBL" id="CR522870">
    <property type="protein sequence ID" value="CAG35690.1"/>
    <property type="molecule type" value="Genomic_DNA"/>
</dbReference>
<dbReference type="SMART" id="SM00849">
    <property type="entry name" value="Lactamase_B"/>
    <property type="match status" value="1"/>
</dbReference>
<dbReference type="SUPFAM" id="SSF56281">
    <property type="entry name" value="Metallo-hydrolase/oxidoreductase"/>
    <property type="match status" value="1"/>
</dbReference>
<dbReference type="Proteomes" id="UP000000602">
    <property type="component" value="Chromosome"/>
</dbReference>
<dbReference type="Gene3D" id="3.60.15.10">
    <property type="entry name" value="Ribonuclease Z/Hydroxyacylglutathione hydrolase-like"/>
    <property type="match status" value="1"/>
</dbReference>
<sequence length="274" mass="30888">MKITVLMDNNTLIDKYFLAEPAVSYLIEESGVKILFDLGYSDAFIQNGQKMGEDLLDINYIVISHGHNDHTRGLQPLLEHLLDQPEQGFLSPKIIAHPTVFEHKEYEGESIGADIDMAAVKTACQLNLQKNPFWITPSLVFLGEIERNNDFENKSPLGKHGDDRADDYLMDDSALVYKSKDGLVIITGCSHSGICNIIEYGKKICGEERIVDIIGGFHLLQPDERQDQGTRDYFQRAKIAQMHPCHCTSLQYKIILSHYSNIGEIGVSKVLEYN</sequence>
<protein>
    <recommendedName>
        <fullName evidence="1">Metallo-beta-lactamase domain-containing protein</fullName>
    </recommendedName>
</protein>
<name>Q6APN4_DESPS</name>
<dbReference type="AlphaFoldDB" id="Q6APN4"/>
<dbReference type="Pfam" id="PF00753">
    <property type="entry name" value="Lactamase_B"/>
    <property type="match status" value="1"/>
</dbReference>
<proteinExistence type="predicted"/>
<evidence type="ECO:0000313" key="2">
    <source>
        <dbReference type="EMBL" id="CAG35690.1"/>
    </source>
</evidence>
<reference evidence="3" key="1">
    <citation type="journal article" date="2004" name="Environ. Microbiol.">
        <title>The genome of Desulfotalea psychrophila, a sulfate-reducing bacterium from permanently cold Arctic sediments.</title>
        <authorList>
            <person name="Rabus R."/>
            <person name="Ruepp A."/>
            <person name="Frickey T."/>
            <person name="Rattei T."/>
            <person name="Fartmann B."/>
            <person name="Stark M."/>
            <person name="Bauer M."/>
            <person name="Zibat A."/>
            <person name="Lombardot T."/>
            <person name="Becker I."/>
            <person name="Amann J."/>
            <person name="Gellner K."/>
            <person name="Teeling H."/>
            <person name="Leuschner W.D."/>
            <person name="Gloeckner F.-O."/>
            <person name="Lupas A.N."/>
            <person name="Amann R."/>
            <person name="Klenk H.-P."/>
        </authorList>
    </citation>
    <scope>NUCLEOTIDE SEQUENCE [LARGE SCALE GENOMIC DNA]</scope>
    <source>
        <strain evidence="3">DSM 12343 / LSv54</strain>
    </source>
</reference>
<keyword evidence="3" id="KW-1185">Reference proteome</keyword>
<evidence type="ECO:0000259" key="1">
    <source>
        <dbReference type="SMART" id="SM00849"/>
    </source>
</evidence>
<dbReference type="RefSeq" id="WP_011188204.1">
    <property type="nucleotide sequence ID" value="NC_006138.1"/>
</dbReference>
<evidence type="ECO:0000313" key="3">
    <source>
        <dbReference type="Proteomes" id="UP000000602"/>
    </source>
</evidence>
<dbReference type="InterPro" id="IPR041712">
    <property type="entry name" value="DHPS-like_MBL-fold"/>
</dbReference>